<dbReference type="Proteomes" id="UP000595437">
    <property type="component" value="Chromosome 3"/>
</dbReference>
<evidence type="ECO:0000256" key="1">
    <source>
        <dbReference type="SAM" id="MobiDB-lite"/>
    </source>
</evidence>
<proteinExistence type="predicted"/>
<evidence type="ECO:0000313" key="2">
    <source>
        <dbReference type="EMBL" id="QQP51976.1"/>
    </source>
</evidence>
<dbReference type="AlphaFoldDB" id="A0A7T8HLI0"/>
<accession>A0A7T8HLI0</accession>
<dbReference type="EMBL" id="CP045892">
    <property type="protein sequence ID" value="QQP51976.1"/>
    <property type="molecule type" value="Genomic_DNA"/>
</dbReference>
<sequence>KMYSQDPPPERPPDQHDKEPSPSGVRGDGDAEEKRERAAGPAEKDGLQAGRSEENGGDKKEEKKTESYSTKENIKK</sequence>
<name>A0A7T8HLI0_CALRO</name>
<organism evidence="2 3">
    <name type="scientific">Caligus rogercresseyi</name>
    <name type="common">Sea louse</name>
    <dbReference type="NCBI Taxonomy" id="217165"/>
    <lineage>
        <taxon>Eukaryota</taxon>
        <taxon>Metazoa</taxon>
        <taxon>Ecdysozoa</taxon>
        <taxon>Arthropoda</taxon>
        <taxon>Crustacea</taxon>
        <taxon>Multicrustacea</taxon>
        <taxon>Hexanauplia</taxon>
        <taxon>Copepoda</taxon>
        <taxon>Siphonostomatoida</taxon>
        <taxon>Caligidae</taxon>
        <taxon>Caligus</taxon>
    </lineage>
</organism>
<feature type="non-terminal residue" evidence="2">
    <location>
        <position position="1"/>
    </location>
</feature>
<feature type="region of interest" description="Disordered" evidence="1">
    <location>
        <begin position="1"/>
        <end position="76"/>
    </location>
</feature>
<gene>
    <name evidence="2" type="ORF">FKW44_003957</name>
</gene>
<reference evidence="3" key="1">
    <citation type="submission" date="2021-01" db="EMBL/GenBank/DDBJ databases">
        <title>Caligus Genome Assembly.</title>
        <authorList>
            <person name="Gallardo-Escarate C."/>
        </authorList>
    </citation>
    <scope>NUCLEOTIDE SEQUENCE [LARGE SCALE GENOMIC DNA]</scope>
</reference>
<protein>
    <submittedName>
        <fullName evidence="2">Uncharacterized protein</fullName>
    </submittedName>
</protein>
<feature type="compositionally biased region" description="Basic and acidic residues" evidence="1">
    <location>
        <begin position="8"/>
        <end position="20"/>
    </location>
</feature>
<keyword evidence="3" id="KW-1185">Reference proteome</keyword>
<feature type="non-terminal residue" evidence="2">
    <location>
        <position position="76"/>
    </location>
</feature>
<feature type="compositionally biased region" description="Basic and acidic residues" evidence="1">
    <location>
        <begin position="27"/>
        <end position="66"/>
    </location>
</feature>
<evidence type="ECO:0000313" key="3">
    <source>
        <dbReference type="Proteomes" id="UP000595437"/>
    </source>
</evidence>
<feature type="compositionally biased region" description="Low complexity" evidence="1">
    <location>
        <begin position="67"/>
        <end position="76"/>
    </location>
</feature>